<dbReference type="GO" id="GO:0008168">
    <property type="term" value="F:methyltransferase activity"/>
    <property type="evidence" value="ECO:0007669"/>
    <property type="project" value="UniProtKB-KW"/>
</dbReference>
<dbReference type="Pfam" id="PF05164">
    <property type="entry name" value="ZapA"/>
    <property type="match status" value="1"/>
</dbReference>
<keyword evidence="4 11" id="KW-0132">Cell division</keyword>
<sequence>MNTVTIKINGIEYNLKGRENEKYLLQIAEYVDGKVKDIMGNNKKLSSTAAATLVSLNIADELFKADMEIENLIKDRNTLEEKKIIFSERIKEIKSEYDKIINEKDDEIKKLQAIISSMEERLENAEKLVEVLEDKKSDDEYKEKFEKLGQEVVIMEEELKKNIKQKRLLEERNKDIKFQLQNSKYKVLDLENKLVDLQIELAKERKNKNVLLRK</sequence>
<dbReference type="InterPro" id="IPR036192">
    <property type="entry name" value="Cell_div_ZapA-like_sf"/>
</dbReference>
<organism evidence="11 13">
    <name type="scientific">Clostridium septicum</name>
    <dbReference type="NCBI Taxonomy" id="1504"/>
    <lineage>
        <taxon>Bacteria</taxon>
        <taxon>Bacillati</taxon>
        <taxon>Bacillota</taxon>
        <taxon>Clostridia</taxon>
        <taxon>Eubacteriales</taxon>
        <taxon>Clostridiaceae</taxon>
        <taxon>Clostridium</taxon>
    </lineage>
</organism>
<evidence type="ECO:0000313" key="13">
    <source>
        <dbReference type="Proteomes" id="UP000280586"/>
    </source>
</evidence>
<dbReference type="Proteomes" id="UP000280586">
    <property type="component" value="Chromosome"/>
</dbReference>
<dbReference type="Gene3D" id="6.10.250.790">
    <property type="match status" value="1"/>
</dbReference>
<evidence type="ECO:0000313" key="12">
    <source>
        <dbReference type="EMBL" id="USS02167.1"/>
    </source>
</evidence>
<dbReference type="PANTHER" id="PTHR34981:SF1">
    <property type="entry name" value="CELL DIVISION PROTEIN ZAPA"/>
    <property type="match status" value="1"/>
</dbReference>
<dbReference type="GO" id="GO:0043093">
    <property type="term" value="P:FtsZ-dependent cytokinesis"/>
    <property type="evidence" value="ECO:0007669"/>
    <property type="project" value="TreeGrafter"/>
</dbReference>
<evidence type="ECO:0000256" key="5">
    <source>
        <dbReference type="ARBA" id="ARBA00023210"/>
    </source>
</evidence>
<evidence type="ECO:0000256" key="3">
    <source>
        <dbReference type="ARBA" id="ARBA00022490"/>
    </source>
</evidence>
<evidence type="ECO:0000256" key="4">
    <source>
        <dbReference type="ARBA" id="ARBA00022618"/>
    </source>
</evidence>
<dbReference type="Proteomes" id="UP001055437">
    <property type="component" value="Chromosome"/>
</dbReference>
<comment type="function">
    <text evidence="7">Activator of cell division through the inhibition of FtsZ GTPase activity, therefore promoting FtsZ assembly into bundles of protofilaments necessary for the formation of the division Z ring. It is recruited early at mid-cell but it is not essential for cell division.</text>
</comment>
<keyword evidence="3" id="KW-0963">Cytoplasm</keyword>
<dbReference type="GO" id="GO:0032259">
    <property type="term" value="P:methylation"/>
    <property type="evidence" value="ECO:0007669"/>
    <property type="project" value="UniProtKB-KW"/>
</dbReference>
<dbReference type="InterPro" id="IPR053712">
    <property type="entry name" value="Bac_CellDiv_Activator"/>
</dbReference>
<dbReference type="GO" id="GO:0005829">
    <property type="term" value="C:cytosol"/>
    <property type="evidence" value="ECO:0007669"/>
    <property type="project" value="TreeGrafter"/>
</dbReference>
<evidence type="ECO:0000256" key="2">
    <source>
        <dbReference type="ARBA" id="ARBA00015195"/>
    </source>
</evidence>
<gene>
    <name evidence="12" type="primary">zapA</name>
    <name evidence="11" type="ORF">CP523_14615</name>
    <name evidence="12" type="ORF">NH397_07040</name>
</gene>
<keyword evidence="10" id="KW-0175">Coiled coil</keyword>
<keyword evidence="12" id="KW-0808">Transferase</keyword>
<dbReference type="EMBL" id="CP099799">
    <property type="protein sequence ID" value="USS02167.1"/>
    <property type="molecule type" value="Genomic_DNA"/>
</dbReference>
<dbReference type="PANTHER" id="PTHR34981">
    <property type="entry name" value="CELL DIVISION PROTEIN ZAPA"/>
    <property type="match status" value="1"/>
</dbReference>
<dbReference type="SUPFAM" id="SSF102829">
    <property type="entry name" value="Cell division protein ZapA-like"/>
    <property type="match status" value="1"/>
</dbReference>
<evidence type="ECO:0000256" key="6">
    <source>
        <dbReference type="ARBA" id="ARBA00023306"/>
    </source>
</evidence>
<dbReference type="GeneID" id="303561919"/>
<dbReference type="KEGG" id="csep:CP523_14615"/>
<dbReference type="InterPro" id="IPR007838">
    <property type="entry name" value="Cell_div_ZapA-like"/>
</dbReference>
<reference evidence="12" key="2">
    <citation type="submission" date="2022-06" db="EMBL/GenBank/DDBJ databases">
        <authorList>
            <person name="Holder M.E."/>
            <person name="Ajami N.J."/>
            <person name="Petrosino J.F."/>
        </authorList>
    </citation>
    <scope>NUCLEOTIDE SEQUENCE</scope>
    <source>
        <strain evidence="12">RMA 8861</strain>
    </source>
</reference>
<dbReference type="GO" id="GO:0000921">
    <property type="term" value="P:septin ring assembly"/>
    <property type="evidence" value="ECO:0007669"/>
    <property type="project" value="TreeGrafter"/>
</dbReference>
<accession>A0A9N7JML5</accession>
<dbReference type="OrthoDB" id="1711036at2"/>
<dbReference type="AlphaFoldDB" id="A0A9N7JML5"/>
<name>A0A9N7JML5_CLOSE</name>
<dbReference type="GO" id="GO:0032153">
    <property type="term" value="C:cell division site"/>
    <property type="evidence" value="ECO:0007669"/>
    <property type="project" value="TreeGrafter"/>
</dbReference>
<evidence type="ECO:0000256" key="7">
    <source>
        <dbReference type="ARBA" id="ARBA00024910"/>
    </source>
</evidence>
<proteinExistence type="predicted"/>
<evidence type="ECO:0000256" key="1">
    <source>
        <dbReference type="ARBA" id="ARBA00004496"/>
    </source>
</evidence>
<evidence type="ECO:0000256" key="9">
    <source>
        <dbReference type="ARBA" id="ARBA00033158"/>
    </source>
</evidence>
<keyword evidence="14" id="KW-1185">Reference proteome</keyword>
<dbReference type="EMBL" id="CP023671">
    <property type="protein sequence ID" value="AYE35563.1"/>
    <property type="molecule type" value="Genomic_DNA"/>
</dbReference>
<evidence type="ECO:0000313" key="14">
    <source>
        <dbReference type="Proteomes" id="UP001055437"/>
    </source>
</evidence>
<protein>
    <recommendedName>
        <fullName evidence="2">Cell division protein ZapA</fullName>
    </recommendedName>
    <alternativeName>
        <fullName evidence="9">Z ring-associated protein ZapA</fullName>
    </alternativeName>
</protein>
<comment type="subunit">
    <text evidence="8">Homodimer. Interacts with FtsZ.</text>
</comment>
<keyword evidence="12" id="KW-0489">Methyltransferase</keyword>
<evidence type="ECO:0000256" key="10">
    <source>
        <dbReference type="SAM" id="Coils"/>
    </source>
</evidence>
<evidence type="ECO:0000313" key="11">
    <source>
        <dbReference type="EMBL" id="AYE35563.1"/>
    </source>
</evidence>
<dbReference type="GO" id="GO:0000917">
    <property type="term" value="P:division septum assembly"/>
    <property type="evidence" value="ECO:0007669"/>
    <property type="project" value="UniProtKB-KW"/>
</dbReference>
<dbReference type="GO" id="GO:0030428">
    <property type="term" value="C:cell septum"/>
    <property type="evidence" value="ECO:0007669"/>
    <property type="project" value="TreeGrafter"/>
</dbReference>
<feature type="coiled-coil region" evidence="10">
    <location>
        <begin position="62"/>
        <end position="214"/>
    </location>
</feature>
<comment type="subcellular location">
    <subcellularLocation>
        <location evidence="1">Cytoplasm</location>
    </subcellularLocation>
</comment>
<keyword evidence="5" id="KW-0717">Septation</keyword>
<keyword evidence="6" id="KW-0131">Cell cycle</keyword>
<reference evidence="11 13" key="1">
    <citation type="submission" date="2017-09" db="EMBL/GenBank/DDBJ databases">
        <authorList>
            <person name="Thomas P."/>
            <person name="Seyboldt C."/>
        </authorList>
    </citation>
    <scope>NUCLEOTIDE SEQUENCE [LARGE SCALE GENOMIC DNA]</scope>
    <source>
        <strain evidence="11 13">DSM 7534</strain>
    </source>
</reference>
<dbReference type="RefSeq" id="WP_066678659.1">
    <property type="nucleotide sequence ID" value="NZ_CABMIZ010000049.1"/>
</dbReference>
<evidence type="ECO:0000256" key="8">
    <source>
        <dbReference type="ARBA" id="ARBA00026068"/>
    </source>
</evidence>